<feature type="region of interest" description="Disordered" evidence="1">
    <location>
        <begin position="16"/>
        <end position="42"/>
    </location>
</feature>
<comment type="caution">
    <text evidence="2">The sequence shown here is derived from an EMBL/GenBank/DDBJ whole genome shotgun (WGS) entry which is preliminary data.</text>
</comment>
<protein>
    <submittedName>
        <fullName evidence="2">Uncharacterized protein</fullName>
    </submittedName>
</protein>
<sequence>MGSWARELKKFCIPVQIGDRDSKSPNSGSNKEGTTNLSDADEKLALDPSGVSDLFGLHRIPSTLLEQRVLRELYFLSKAS</sequence>
<proteinExistence type="predicted"/>
<evidence type="ECO:0000313" key="3">
    <source>
        <dbReference type="Proteomes" id="UP001367508"/>
    </source>
</evidence>
<dbReference type="EMBL" id="JAYMYQ010000002">
    <property type="protein sequence ID" value="KAK7350261.1"/>
    <property type="molecule type" value="Genomic_DNA"/>
</dbReference>
<feature type="compositionally biased region" description="Polar residues" evidence="1">
    <location>
        <begin position="24"/>
        <end position="38"/>
    </location>
</feature>
<reference evidence="2 3" key="1">
    <citation type="submission" date="2024-01" db="EMBL/GenBank/DDBJ databases">
        <title>The genomes of 5 underutilized Papilionoideae crops provide insights into root nodulation and disease resistanc.</title>
        <authorList>
            <person name="Jiang F."/>
        </authorList>
    </citation>
    <scope>NUCLEOTIDE SEQUENCE [LARGE SCALE GENOMIC DNA]</scope>
    <source>
        <strain evidence="2">LVBAO_FW01</strain>
        <tissue evidence="2">Leaves</tissue>
    </source>
</reference>
<keyword evidence="3" id="KW-1185">Reference proteome</keyword>
<organism evidence="2 3">
    <name type="scientific">Canavalia gladiata</name>
    <name type="common">Sword bean</name>
    <name type="synonym">Dolichos gladiatus</name>
    <dbReference type="NCBI Taxonomy" id="3824"/>
    <lineage>
        <taxon>Eukaryota</taxon>
        <taxon>Viridiplantae</taxon>
        <taxon>Streptophyta</taxon>
        <taxon>Embryophyta</taxon>
        <taxon>Tracheophyta</taxon>
        <taxon>Spermatophyta</taxon>
        <taxon>Magnoliopsida</taxon>
        <taxon>eudicotyledons</taxon>
        <taxon>Gunneridae</taxon>
        <taxon>Pentapetalae</taxon>
        <taxon>rosids</taxon>
        <taxon>fabids</taxon>
        <taxon>Fabales</taxon>
        <taxon>Fabaceae</taxon>
        <taxon>Papilionoideae</taxon>
        <taxon>50 kb inversion clade</taxon>
        <taxon>NPAAA clade</taxon>
        <taxon>indigoferoid/millettioid clade</taxon>
        <taxon>Phaseoleae</taxon>
        <taxon>Canavalia</taxon>
    </lineage>
</organism>
<dbReference type="AlphaFoldDB" id="A0AAN9MA71"/>
<accession>A0AAN9MA71</accession>
<dbReference type="Proteomes" id="UP001367508">
    <property type="component" value="Unassembled WGS sequence"/>
</dbReference>
<name>A0AAN9MA71_CANGL</name>
<evidence type="ECO:0000313" key="2">
    <source>
        <dbReference type="EMBL" id="KAK7350261.1"/>
    </source>
</evidence>
<evidence type="ECO:0000256" key="1">
    <source>
        <dbReference type="SAM" id="MobiDB-lite"/>
    </source>
</evidence>
<gene>
    <name evidence="2" type="ORF">VNO77_08633</name>
</gene>